<dbReference type="PANTHER" id="PTHR33406:SF13">
    <property type="entry name" value="MEMBRANE PROTEIN YDFJ"/>
    <property type="match status" value="1"/>
</dbReference>
<keyword evidence="10" id="KW-1185">Reference proteome</keyword>
<feature type="transmembrane region" description="Helical" evidence="7">
    <location>
        <begin position="12"/>
        <end position="33"/>
    </location>
</feature>
<protein>
    <submittedName>
        <fullName evidence="9">MMPL family transporter</fullName>
    </submittedName>
</protein>
<evidence type="ECO:0000256" key="3">
    <source>
        <dbReference type="ARBA" id="ARBA00022692"/>
    </source>
</evidence>
<feature type="transmembrane region" description="Helical" evidence="7">
    <location>
        <begin position="238"/>
        <end position="257"/>
    </location>
</feature>
<keyword evidence="3 7" id="KW-0812">Transmembrane</keyword>
<feature type="transmembrane region" description="Helical" evidence="7">
    <location>
        <begin position="540"/>
        <end position="560"/>
    </location>
</feature>
<feature type="transmembrane region" description="Helical" evidence="7">
    <location>
        <begin position="509"/>
        <end position="528"/>
    </location>
</feature>
<feature type="region of interest" description="Disordered" evidence="6">
    <location>
        <begin position="699"/>
        <end position="720"/>
    </location>
</feature>
<evidence type="ECO:0000256" key="2">
    <source>
        <dbReference type="ARBA" id="ARBA00022475"/>
    </source>
</evidence>
<feature type="transmembrane region" description="Helical" evidence="7">
    <location>
        <begin position="580"/>
        <end position="604"/>
    </location>
</feature>
<proteinExistence type="predicted"/>
<comment type="subcellular location">
    <subcellularLocation>
        <location evidence="1">Cell membrane</location>
        <topology evidence="1">Multi-pass membrane protein</topology>
    </subcellularLocation>
</comment>
<feature type="domain" description="Membrane transport protein MMPL" evidence="8">
    <location>
        <begin position="52"/>
        <end position="359"/>
    </location>
</feature>
<dbReference type="EMBL" id="JBEUKS010000003">
    <property type="protein sequence ID" value="MFC1439001.1"/>
    <property type="molecule type" value="Genomic_DNA"/>
</dbReference>
<evidence type="ECO:0000256" key="7">
    <source>
        <dbReference type="SAM" id="Phobius"/>
    </source>
</evidence>
<feature type="transmembrane region" description="Helical" evidence="7">
    <location>
        <begin position="181"/>
        <end position="200"/>
    </location>
</feature>
<dbReference type="SUPFAM" id="SSF82866">
    <property type="entry name" value="Multidrug efflux transporter AcrB transmembrane domain"/>
    <property type="match status" value="2"/>
</dbReference>
<accession>A0ABV6XL98</accession>
<feature type="transmembrane region" description="Helical" evidence="7">
    <location>
        <begin position="314"/>
        <end position="335"/>
    </location>
</feature>
<dbReference type="PANTHER" id="PTHR33406">
    <property type="entry name" value="MEMBRANE PROTEIN MJ1562-RELATED"/>
    <property type="match status" value="1"/>
</dbReference>
<feature type="transmembrane region" description="Helical" evidence="7">
    <location>
        <begin position="666"/>
        <end position="687"/>
    </location>
</feature>
<organism evidence="9 10">
    <name type="scientific">Streptacidiphilus jeojiensis</name>
    <dbReference type="NCBI Taxonomy" id="3229225"/>
    <lineage>
        <taxon>Bacteria</taxon>
        <taxon>Bacillati</taxon>
        <taxon>Actinomycetota</taxon>
        <taxon>Actinomycetes</taxon>
        <taxon>Kitasatosporales</taxon>
        <taxon>Streptomycetaceae</taxon>
        <taxon>Streptacidiphilus</taxon>
    </lineage>
</organism>
<feature type="transmembrane region" description="Helical" evidence="7">
    <location>
        <begin position="205"/>
        <end position="226"/>
    </location>
</feature>
<keyword evidence="5 7" id="KW-0472">Membrane</keyword>
<sequence>MERLSAWVVRNRWKVMVAWLVITVIGIVVAPTVSSRLVSGVHVNSAAYTADAQIAARYGGATSDPGVLVLGLPAGETVSGPAAAAQLHAVDAAIAKAEPGMRLVSYAATGAQALVGHGGTSTVVIAYPPNANDDMSTDQIDAITKAAKAAAPALRVNGTSLRALDTGNTTGGGNSTVTGELIIGALGALVVLAWVFGSLLAALPLLMALISVLTMQLLIYALTYVMPSSSPINPSVQFIVALLGLGLSIDYSLLVVTRWREERAAGRDNAQAVHQALKRAGHSVWFSGMVASLGLFALILVPNSLVRGIGVAGLFIPSSATLVALTLLPAVLSKIGPRLDWPRRRASSGASRFWTGWAKLVIRYRVLAAVVGLGILGILAGVAATINISLPTTSSLATSGTYTDGLHELEADGFPAGTLATVPLYVPHAADAASVASALSSLPSLHGVVAPSGDTWRQDGSAMLFAMPDSEVGTSQGGTALADIQRTVPHGVLVGGEEALNLAVTRSSYGAFPLLCTVVALMTFLLLARGLKSIVLSAKAVLLNALSVAASYGLLVLVFQHGLGMHALWGARSYGAIDRFAPVLIFGFLFGISMDYEVFILSRVREGYERTGSTRQGILEGISHTGRLVTSAALILFFALASLSTANDITVREIAAGLAAGVLLDAVVVRMLLLPALVSLFGPLNWWMPGWGARLLRIPPDTPQPHEERAPRPQPIGDAG</sequence>
<feature type="transmembrane region" description="Helical" evidence="7">
    <location>
        <begin position="625"/>
        <end position="646"/>
    </location>
</feature>
<dbReference type="RefSeq" id="WP_380564514.1">
    <property type="nucleotide sequence ID" value="NZ_JBEUKS010000003.1"/>
</dbReference>
<evidence type="ECO:0000256" key="5">
    <source>
        <dbReference type="ARBA" id="ARBA00023136"/>
    </source>
</evidence>
<dbReference type="InterPro" id="IPR004869">
    <property type="entry name" value="MMPL_dom"/>
</dbReference>
<comment type="caution">
    <text evidence="9">The sequence shown here is derived from an EMBL/GenBank/DDBJ whole genome shotgun (WGS) entry which is preliminary data.</text>
</comment>
<dbReference type="InterPro" id="IPR050545">
    <property type="entry name" value="Mycobact_MmpL"/>
</dbReference>
<evidence type="ECO:0000259" key="8">
    <source>
        <dbReference type="Pfam" id="PF03176"/>
    </source>
</evidence>
<gene>
    <name evidence="9" type="ORF">ABUW04_12075</name>
</gene>
<evidence type="ECO:0000256" key="1">
    <source>
        <dbReference type="ARBA" id="ARBA00004651"/>
    </source>
</evidence>
<evidence type="ECO:0000256" key="4">
    <source>
        <dbReference type="ARBA" id="ARBA00022989"/>
    </source>
</evidence>
<keyword evidence="4 7" id="KW-1133">Transmembrane helix</keyword>
<keyword evidence="2" id="KW-1003">Cell membrane</keyword>
<dbReference type="Pfam" id="PF03176">
    <property type="entry name" value="MMPL"/>
    <property type="match status" value="2"/>
</dbReference>
<evidence type="ECO:0000313" key="9">
    <source>
        <dbReference type="EMBL" id="MFC1439001.1"/>
    </source>
</evidence>
<evidence type="ECO:0000313" key="10">
    <source>
        <dbReference type="Proteomes" id="UP001592581"/>
    </source>
</evidence>
<reference evidence="9 10" key="1">
    <citation type="submission" date="2024-06" db="EMBL/GenBank/DDBJ databases">
        <authorList>
            <person name="Lee S.D."/>
        </authorList>
    </citation>
    <scope>NUCLEOTIDE SEQUENCE [LARGE SCALE GENOMIC DNA]</scope>
    <source>
        <strain evidence="9 10">N1-10</strain>
    </source>
</reference>
<feature type="transmembrane region" description="Helical" evidence="7">
    <location>
        <begin position="284"/>
        <end position="302"/>
    </location>
</feature>
<feature type="transmembrane region" description="Helical" evidence="7">
    <location>
        <begin position="366"/>
        <end position="390"/>
    </location>
</feature>
<evidence type="ECO:0000256" key="6">
    <source>
        <dbReference type="SAM" id="MobiDB-lite"/>
    </source>
</evidence>
<feature type="domain" description="Membrane transport protein MMPL" evidence="8">
    <location>
        <begin position="473"/>
        <end position="687"/>
    </location>
</feature>
<dbReference type="Proteomes" id="UP001592581">
    <property type="component" value="Unassembled WGS sequence"/>
</dbReference>
<name>A0ABV6XL98_9ACTN</name>
<dbReference type="Gene3D" id="1.20.1640.10">
    <property type="entry name" value="Multidrug efflux transporter AcrB transmembrane domain"/>
    <property type="match status" value="2"/>
</dbReference>